<dbReference type="InterPro" id="IPR010620">
    <property type="entry name" value="SBBP_repeat"/>
</dbReference>
<dbReference type="Proteomes" id="UP000197783">
    <property type="component" value="Unassembled WGS sequence"/>
</dbReference>
<evidence type="ECO:0000313" key="2">
    <source>
        <dbReference type="Proteomes" id="UP000197783"/>
    </source>
</evidence>
<protein>
    <recommendedName>
        <fullName evidence="3">Regulatory protein FlaEY</fullName>
    </recommendedName>
</protein>
<evidence type="ECO:0008006" key="3">
    <source>
        <dbReference type="Google" id="ProtNLM"/>
    </source>
</evidence>
<evidence type="ECO:0000313" key="1">
    <source>
        <dbReference type="EMBL" id="OWK33121.1"/>
    </source>
</evidence>
<organism evidence="1 2">
    <name type="scientific">Sphingomonas mucosissima</name>
    <dbReference type="NCBI Taxonomy" id="370959"/>
    <lineage>
        <taxon>Bacteria</taxon>
        <taxon>Pseudomonadati</taxon>
        <taxon>Pseudomonadota</taxon>
        <taxon>Alphaproteobacteria</taxon>
        <taxon>Sphingomonadales</taxon>
        <taxon>Sphingomonadaceae</taxon>
        <taxon>Sphingomonas</taxon>
    </lineage>
</organism>
<accession>A0A245ZTR2</accession>
<name>A0A245ZTR2_9SPHN</name>
<sequence length="918" mass="93039">MRTAEGMTINLSNGLVGLSMLTGANSFDVFSSAGMSESRAVRRAKALFTTAATIPPWRQGSSDGPVSIQVSAIKRMSTIIDKAGVDRAGAGTGTLPADVETAFTAYKALDRLRLLAASAAAKTTSPAERASLQASFGKGLADLQTYLVSAPSEKVNLAFAGPARRAESVSMLSPAALNAAEIPAVGIVATRDAALPGLRGNEVFQIRLGSGSTADTVSVDLSGTQQPPTLDSMANAINAAIAAIPMRNADGTAVQDASGATVPRWEVSFVPAKTGDQWGFSIKRSGYERVEIDQVGARDALMVASGFTALDAPTTTRIMRFDDPAGDIQRRTMSQIAAIDTEATAAAKLTAKAGTKAPAAILATTSSSAIATDANGFSYVVGTTSGDLGSNLNASEDLFLTKLDSEGRAVWQRTLGAAGSATGAAVSIAPNGDVVVAGTVTGNFDGAASDGDMLVARFSANGDEKFASLVRTLGSDTAHAVTVGPDGSVFVGGRTSSGSGDAFIARLDGTGRLQERRTIDSGGSDTVTSLAVGADGELLALTREGANAVVRRLDASSLANDFGMLTLGSADARALAVDASGSIAIAGATRADLNGDQINARGAGQDGFVMRIASDLSGSSVSYLASDGDDQVDSIAFMNGALYVGGRTTGAFGGARQGAVDGFVSRVDPSTGALLSTTQFGQAAQRTEPVRIAAASGGASALGALGLRRGVLTPENSASLLAQTSLRPGDEFLVKVTGGNARKVTIRADDTIATLADRVRLLTGSKAIVMSAKSGTGYALRIEAKAGSSVELIAGGEGRDALAKLGIEPQRLTTPATVPANAPSVRPGGSFGLDLDQALNISTAAGAAVALDRVRQAVSMSQTAYRSLYWDDGKAALADGGAGKARSSTSREQSQLAQYRAALTRLSSGSPTTGFSGF</sequence>
<reference evidence="1 2" key="1">
    <citation type="submission" date="2017-03" db="EMBL/GenBank/DDBJ databases">
        <title>Genome sequence of Sphingomonas mucosissima DSM 17494.</title>
        <authorList>
            <person name="Poehlein A."/>
            <person name="Wuebbeler J.H."/>
            <person name="Steinbuechel A."/>
            <person name="Daniel R."/>
        </authorList>
    </citation>
    <scope>NUCLEOTIDE SEQUENCE [LARGE SCALE GENOMIC DNA]</scope>
    <source>
        <strain evidence="1 2">DSM 17494</strain>
    </source>
</reference>
<keyword evidence="2" id="KW-1185">Reference proteome</keyword>
<dbReference type="SUPFAM" id="SSF101898">
    <property type="entry name" value="NHL repeat"/>
    <property type="match status" value="1"/>
</dbReference>
<comment type="caution">
    <text evidence="1">The sequence shown here is derived from an EMBL/GenBank/DDBJ whole genome shotgun (WGS) entry which is preliminary data.</text>
</comment>
<proteinExistence type="predicted"/>
<dbReference type="InterPro" id="IPR052918">
    <property type="entry name" value="Motility_Chemotaxis_Reg"/>
</dbReference>
<dbReference type="PANTHER" id="PTHR35580">
    <property type="entry name" value="CELL SURFACE GLYCOPROTEIN (S-LAYER PROTEIN)-LIKE PROTEIN"/>
    <property type="match status" value="1"/>
</dbReference>
<dbReference type="Pfam" id="PF06739">
    <property type="entry name" value="SBBP"/>
    <property type="match status" value="1"/>
</dbReference>
<dbReference type="PANTHER" id="PTHR35580:SF1">
    <property type="entry name" value="PHYTASE-LIKE DOMAIN-CONTAINING PROTEIN"/>
    <property type="match status" value="1"/>
</dbReference>
<gene>
    <name evidence="1" type="ORF">SPMU_14670</name>
</gene>
<dbReference type="EMBL" id="NBBJ01000001">
    <property type="protein sequence ID" value="OWK33121.1"/>
    <property type="molecule type" value="Genomic_DNA"/>
</dbReference>
<dbReference type="AlphaFoldDB" id="A0A245ZTR2"/>